<proteinExistence type="predicted"/>
<accession>A0A316E8C8</accession>
<evidence type="ECO:0000256" key="1">
    <source>
        <dbReference type="SAM" id="SignalP"/>
    </source>
</evidence>
<keyword evidence="3" id="KW-1185">Reference proteome</keyword>
<gene>
    <name evidence="2" type="ORF">LV89_02227</name>
</gene>
<evidence type="ECO:0000313" key="3">
    <source>
        <dbReference type="Proteomes" id="UP000245489"/>
    </source>
</evidence>
<dbReference type="EMBL" id="QGGO01000010">
    <property type="protein sequence ID" value="PWK26718.1"/>
    <property type="molecule type" value="Genomic_DNA"/>
</dbReference>
<evidence type="ECO:0000313" key="2">
    <source>
        <dbReference type="EMBL" id="PWK26718.1"/>
    </source>
</evidence>
<protein>
    <submittedName>
        <fullName evidence="2">Uncharacterized protein</fullName>
    </submittedName>
</protein>
<feature type="signal peptide" evidence="1">
    <location>
        <begin position="1"/>
        <end position="20"/>
    </location>
</feature>
<dbReference type="Proteomes" id="UP000245489">
    <property type="component" value="Unassembled WGS sequence"/>
</dbReference>
<organism evidence="2 3">
    <name type="scientific">Arcicella aurantiaca</name>
    <dbReference type="NCBI Taxonomy" id="591202"/>
    <lineage>
        <taxon>Bacteria</taxon>
        <taxon>Pseudomonadati</taxon>
        <taxon>Bacteroidota</taxon>
        <taxon>Cytophagia</taxon>
        <taxon>Cytophagales</taxon>
        <taxon>Flectobacillaceae</taxon>
        <taxon>Arcicella</taxon>
    </lineage>
</organism>
<name>A0A316E8C8_9BACT</name>
<sequence>MKKVILGLSLLAFVANVSLATDKDKNKKCEKTEVGCCKKGEKASKCCADTEKQAVTGKSTAKKVVKKAA</sequence>
<dbReference type="AlphaFoldDB" id="A0A316E8C8"/>
<feature type="chain" id="PRO_5016243896" evidence="1">
    <location>
        <begin position="21"/>
        <end position="69"/>
    </location>
</feature>
<keyword evidence="1" id="KW-0732">Signal</keyword>
<comment type="caution">
    <text evidence="2">The sequence shown here is derived from an EMBL/GenBank/DDBJ whole genome shotgun (WGS) entry which is preliminary data.</text>
</comment>
<reference evidence="2 3" key="1">
    <citation type="submission" date="2018-05" db="EMBL/GenBank/DDBJ databases">
        <title>Genomic Encyclopedia of Archaeal and Bacterial Type Strains, Phase II (KMG-II): from individual species to whole genera.</title>
        <authorList>
            <person name="Goeker M."/>
        </authorList>
    </citation>
    <scope>NUCLEOTIDE SEQUENCE [LARGE SCALE GENOMIC DNA]</scope>
    <source>
        <strain evidence="2 3">DSM 22214</strain>
    </source>
</reference>
<dbReference type="RefSeq" id="WP_109742963.1">
    <property type="nucleotide sequence ID" value="NZ_QGGO01000010.1"/>
</dbReference>